<name>M1PMP5_9VIRU</name>
<gene>
    <name evidence="1" type="ORF">glt_00437</name>
</gene>
<proteinExistence type="predicted"/>
<sequence>MYMKKYIHETNLMTAECYIRNFNTILGSSGYVFNYKKYEVEYIYYSRNVRKYIHVKKNKYLVFTQLQ</sequence>
<dbReference type="InterPro" id="IPR043845">
    <property type="entry name" value="DUF5864"/>
</dbReference>
<dbReference type="Proteomes" id="UP000241071">
    <property type="component" value="Segment"/>
</dbReference>
<evidence type="ECO:0000313" key="2">
    <source>
        <dbReference type="Proteomes" id="UP000241071"/>
    </source>
</evidence>
<evidence type="ECO:0000313" key="1">
    <source>
        <dbReference type="EMBL" id="AGF85246.1"/>
    </source>
</evidence>
<organism evidence="1 2">
    <name type="scientific">Moumouvirus goulette</name>
    <dbReference type="NCBI Taxonomy" id="1247379"/>
    <lineage>
        <taxon>Viruses</taxon>
        <taxon>Varidnaviria</taxon>
        <taxon>Bamfordvirae</taxon>
        <taxon>Nucleocytoviricota</taxon>
        <taxon>Megaviricetes</taxon>
        <taxon>Imitervirales</taxon>
        <taxon>Mimiviridae</taxon>
        <taxon>Megamimivirinae</taxon>
        <taxon>Moumouvirus</taxon>
        <taxon>Moumouvirus goulettemassiliense</taxon>
    </lineage>
</organism>
<accession>M1PMP5</accession>
<dbReference type="Pfam" id="PF19182">
    <property type="entry name" value="DUF5864"/>
    <property type="match status" value="1"/>
</dbReference>
<reference evidence="1 2" key="1">
    <citation type="submission" date="2012-10" db="EMBL/GenBank/DDBJ databases">
        <title>Complete genome sequence of Moumouvirus goulette.</title>
        <authorList>
            <person name="Fournous G."/>
            <person name="Bougalmi M."/>
            <person name="Colson P."/>
        </authorList>
    </citation>
    <scope>NUCLEOTIDE SEQUENCE [LARGE SCALE GENOMIC DNA]</scope>
</reference>
<dbReference type="EMBL" id="KC008572">
    <property type="protein sequence ID" value="AGF85246.1"/>
    <property type="molecule type" value="Genomic_DNA"/>
</dbReference>
<protein>
    <submittedName>
        <fullName evidence="1">Uncharacterized protein</fullName>
    </submittedName>
</protein>
<keyword evidence="2" id="KW-1185">Reference proteome</keyword>